<organism evidence="1 2">
    <name type="scientific">Martelella alba</name>
    <dbReference type="NCBI Taxonomy" id="2590451"/>
    <lineage>
        <taxon>Bacteria</taxon>
        <taxon>Pseudomonadati</taxon>
        <taxon>Pseudomonadota</taxon>
        <taxon>Alphaproteobacteria</taxon>
        <taxon>Hyphomicrobiales</taxon>
        <taxon>Aurantimonadaceae</taxon>
        <taxon>Martelella</taxon>
    </lineage>
</organism>
<keyword evidence="2" id="KW-1185">Reference proteome</keyword>
<gene>
    <name evidence="1" type="ORF">FCN80_12285</name>
</gene>
<protein>
    <submittedName>
        <fullName evidence="1">Uncharacterized protein</fullName>
    </submittedName>
</protein>
<accession>A0ABY2SKQ5</accession>
<dbReference type="Proteomes" id="UP000305202">
    <property type="component" value="Unassembled WGS sequence"/>
</dbReference>
<dbReference type="EMBL" id="SZPQ01000016">
    <property type="protein sequence ID" value="TKI05986.1"/>
    <property type="molecule type" value="Genomic_DNA"/>
</dbReference>
<reference evidence="1 2" key="1">
    <citation type="submission" date="2019-04" db="EMBL/GenBank/DDBJ databases">
        <authorList>
            <person name="Li M."/>
            <person name="Gao C."/>
        </authorList>
    </citation>
    <scope>NUCLEOTIDE SEQUENCE [LARGE SCALE GENOMIC DNA]</scope>
    <source>
        <strain evidence="1 2">BGMRC 2031</strain>
    </source>
</reference>
<comment type="caution">
    <text evidence="1">The sequence shown here is derived from an EMBL/GenBank/DDBJ whole genome shotgun (WGS) entry which is preliminary data.</text>
</comment>
<dbReference type="RefSeq" id="WP_136990447.1">
    <property type="nucleotide sequence ID" value="NZ_SZPQ01000016.1"/>
</dbReference>
<name>A0ABY2SKQ5_9HYPH</name>
<sequence length="62" mass="6693">MAENAWAENKGKAINALNAYGSIKDKKVARSDWAGNEMQIGICARRLCGRNRTLAILAAALC</sequence>
<evidence type="ECO:0000313" key="2">
    <source>
        <dbReference type="Proteomes" id="UP000305202"/>
    </source>
</evidence>
<evidence type="ECO:0000313" key="1">
    <source>
        <dbReference type="EMBL" id="TKI05986.1"/>
    </source>
</evidence>
<proteinExistence type="predicted"/>